<keyword evidence="1" id="KW-0812">Transmembrane</keyword>
<reference evidence="2 3" key="1">
    <citation type="submission" date="2024-03" db="EMBL/GenBank/DDBJ databases">
        <title>Community enrichment and isolation of bacterial strains for fucoidan degradation.</title>
        <authorList>
            <person name="Sichert A."/>
        </authorList>
    </citation>
    <scope>NUCLEOTIDE SEQUENCE [LARGE SCALE GENOMIC DNA]</scope>
    <source>
        <strain evidence="2 3">AS81</strain>
    </source>
</reference>
<evidence type="ECO:0000313" key="3">
    <source>
        <dbReference type="Proteomes" id="UP001388366"/>
    </source>
</evidence>
<sequence length="69" mass="7809">MKTVDKKSRLIARIFGLAFSFLLYNLLVVGALSYNSMGREITITASSNPVKFYFGIVWCFVMVLVLLQN</sequence>
<keyword evidence="1" id="KW-0472">Membrane</keyword>
<gene>
    <name evidence="2" type="ORF">WNY63_11110</name>
</gene>
<dbReference type="EMBL" id="JBBMQU010000017">
    <property type="protein sequence ID" value="MEM5551276.1"/>
    <property type="molecule type" value="Genomic_DNA"/>
</dbReference>
<dbReference type="RefSeq" id="WP_342883912.1">
    <property type="nucleotide sequence ID" value="NZ_JBBMQU010000017.1"/>
</dbReference>
<feature type="transmembrane region" description="Helical" evidence="1">
    <location>
        <begin position="12"/>
        <end position="32"/>
    </location>
</feature>
<accession>A0ABU9U2K7</accession>
<proteinExistence type="predicted"/>
<feature type="transmembrane region" description="Helical" evidence="1">
    <location>
        <begin position="52"/>
        <end position="68"/>
    </location>
</feature>
<organism evidence="2 3">
    <name type="scientific">Pseudoalteromonas neustonica</name>
    <dbReference type="NCBI Taxonomy" id="1840331"/>
    <lineage>
        <taxon>Bacteria</taxon>
        <taxon>Pseudomonadati</taxon>
        <taxon>Pseudomonadota</taxon>
        <taxon>Gammaproteobacteria</taxon>
        <taxon>Alteromonadales</taxon>
        <taxon>Pseudoalteromonadaceae</taxon>
        <taxon>Pseudoalteromonas</taxon>
    </lineage>
</organism>
<evidence type="ECO:0000313" key="2">
    <source>
        <dbReference type="EMBL" id="MEM5551276.1"/>
    </source>
</evidence>
<protein>
    <submittedName>
        <fullName evidence="2">Uncharacterized protein</fullName>
    </submittedName>
</protein>
<keyword evidence="3" id="KW-1185">Reference proteome</keyword>
<keyword evidence="1" id="KW-1133">Transmembrane helix</keyword>
<dbReference type="Proteomes" id="UP001388366">
    <property type="component" value="Unassembled WGS sequence"/>
</dbReference>
<name>A0ABU9U2K7_9GAMM</name>
<evidence type="ECO:0000256" key="1">
    <source>
        <dbReference type="SAM" id="Phobius"/>
    </source>
</evidence>
<comment type="caution">
    <text evidence="2">The sequence shown here is derived from an EMBL/GenBank/DDBJ whole genome shotgun (WGS) entry which is preliminary data.</text>
</comment>